<dbReference type="KEGG" id="hmp:K6T50_17495"/>
<gene>
    <name evidence="5" type="ORF">K6T50_17495</name>
</gene>
<dbReference type="InterPro" id="IPR036849">
    <property type="entry name" value="Enolase-like_C_sf"/>
</dbReference>
<evidence type="ECO:0000256" key="2">
    <source>
        <dbReference type="ARBA" id="ARBA00005183"/>
    </source>
</evidence>
<dbReference type="EMBL" id="CP081960">
    <property type="protein sequence ID" value="QZP39768.1"/>
    <property type="molecule type" value="Genomic_DNA"/>
</dbReference>
<evidence type="ECO:0000259" key="4">
    <source>
        <dbReference type="SMART" id="SM00922"/>
    </source>
</evidence>
<reference evidence="5 6" key="1">
    <citation type="journal article" date="2021" name="Int. J. Syst. Evol. Microbiol.">
        <title>Halobaculum halophilum sp. nov. and Halobaculum salinum sp. nov., isolated from salt lake and saline soil.</title>
        <authorList>
            <person name="Cui H.L."/>
            <person name="Shi X.W."/>
            <person name="Yin X.M."/>
            <person name="Yang X.Y."/>
            <person name="Hou J."/>
            <person name="Zhu L."/>
        </authorList>
    </citation>
    <scope>NUCLEOTIDE SEQUENCE [LARGE SCALE GENOMIC DNA]</scope>
    <source>
        <strain evidence="5 6">NBRC 109044</strain>
    </source>
</reference>
<dbReference type="InterPro" id="IPR029065">
    <property type="entry name" value="Enolase_C-like"/>
</dbReference>
<dbReference type="EC" id="4.2.1.40" evidence="3"/>
<dbReference type="SUPFAM" id="SSF51604">
    <property type="entry name" value="Enolase C-terminal domain-like"/>
    <property type="match status" value="1"/>
</dbReference>
<evidence type="ECO:0000313" key="6">
    <source>
        <dbReference type="Proteomes" id="UP000826254"/>
    </source>
</evidence>
<evidence type="ECO:0000313" key="5">
    <source>
        <dbReference type="EMBL" id="QZP39768.1"/>
    </source>
</evidence>
<organism evidence="5 6">
    <name type="scientific">Halobaculum magnesiiphilum</name>
    <dbReference type="NCBI Taxonomy" id="1017351"/>
    <lineage>
        <taxon>Archaea</taxon>
        <taxon>Methanobacteriati</taxon>
        <taxon>Methanobacteriota</taxon>
        <taxon>Stenosarchaea group</taxon>
        <taxon>Halobacteria</taxon>
        <taxon>Halobacteriales</taxon>
        <taxon>Haloferacaceae</taxon>
        <taxon>Halobaculum</taxon>
    </lineage>
</organism>
<dbReference type="SUPFAM" id="SSF54826">
    <property type="entry name" value="Enolase N-terminal domain-like"/>
    <property type="match status" value="1"/>
</dbReference>
<evidence type="ECO:0000256" key="1">
    <source>
        <dbReference type="ARBA" id="ARBA00001426"/>
    </source>
</evidence>
<sequence length="369" mass="40268">MEVASIEAIPVEVGVRPLDDGGIAPYRGKHGAVENVERVLLRLETTTGIEGWGEIRPSPSVDSALAVLKSDIIPEAVGRPLWAIEAFRNAFHYEYLDVNGYVAGVEMAMWDALGHELGVPLHQLLGGRIDEAVPIAATLGILSPERSREFARRALEAGYDVLKVKAGRNWKQDVDRVLAMDNEVDGDLEFRVDPNQGWTFEDAVRVGAWLEDAGVYLQYFEQPIRVDSIGTYRSLRSRLHTPIGINEDTYHRRNLTQLLHADAIDVAVVDLVPAGGILALKAQAAVADEYGISLAHHDGFDLGVKKAAVLHSVATTPAINLAVDTVYPHWEEYLLKAPLTVSEGTMVVPDGPGLGVSVDPAQLDRLRID</sequence>
<dbReference type="InterPro" id="IPR034593">
    <property type="entry name" value="DgoD-like"/>
</dbReference>
<accession>A0A8T8WIV6</accession>
<geneLocation type="plasmid" evidence="5 6">
    <name>unnamed2</name>
</geneLocation>
<dbReference type="InterPro" id="IPR029017">
    <property type="entry name" value="Enolase-like_N"/>
</dbReference>
<dbReference type="SMART" id="SM00922">
    <property type="entry name" value="MR_MLE"/>
    <property type="match status" value="1"/>
</dbReference>
<dbReference type="SFLD" id="SFLDS00001">
    <property type="entry name" value="Enolase"/>
    <property type="match status" value="1"/>
</dbReference>
<dbReference type="Pfam" id="PF02746">
    <property type="entry name" value="MR_MLE_N"/>
    <property type="match status" value="1"/>
</dbReference>
<keyword evidence="6" id="KW-1185">Reference proteome</keyword>
<keyword evidence="5" id="KW-0614">Plasmid</keyword>
<dbReference type="AlphaFoldDB" id="A0A8T8WIV6"/>
<dbReference type="PANTHER" id="PTHR48080:SF4">
    <property type="entry name" value="GLUCARATE DEHYDRATASE"/>
    <property type="match status" value="1"/>
</dbReference>
<evidence type="ECO:0000256" key="3">
    <source>
        <dbReference type="ARBA" id="ARBA00011973"/>
    </source>
</evidence>
<comment type="pathway">
    <text evidence="2">Carbohydrate acid metabolism; D-glucarate degradation; 2,5-dioxopentanoate from D-glucarate: step 1/2.</text>
</comment>
<name>A0A8T8WIV6_9EURY</name>
<dbReference type="PANTHER" id="PTHR48080">
    <property type="entry name" value="D-GALACTONATE DEHYDRATASE-RELATED"/>
    <property type="match status" value="1"/>
</dbReference>
<feature type="domain" description="Mandelate racemase/muconate lactonizing enzyme C-terminal" evidence="4">
    <location>
        <begin position="144"/>
        <end position="242"/>
    </location>
</feature>
<dbReference type="CDD" id="cd03316">
    <property type="entry name" value="MR_like"/>
    <property type="match status" value="1"/>
</dbReference>
<dbReference type="Gene3D" id="3.30.390.10">
    <property type="entry name" value="Enolase-like, N-terminal domain"/>
    <property type="match status" value="1"/>
</dbReference>
<protein>
    <recommendedName>
        <fullName evidence="3">glucarate dehydratase</fullName>
        <ecNumber evidence="3">4.2.1.40</ecNumber>
    </recommendedName>
</protein>
<dbReference type="Proteomes" id="UP000826254">
    <property type="component" value="Plasmid unnamed2"/>
</dbReference>
<dbReference type="RefSeq" id="WP_222609517.1">
    <property type="nucleotide sequence ID" value="NZ_CP081960.1"/>
</dbReference>
<dbReference type="InterPro" id="IPR013341">
    <property type="entry name" value="Mandelate_racemase_N_dom"/>
</dbReference>
<proteinExistence type="predicted"/>
<dbReference type="Gene3D" id="3.20.20.120">
    <property type="entry name" value="Enolase-like C-terminal domain"/>
    <property type="match status" value="1"/>
</dbReference>
<comment type="catalytic activity">
    <reaction evidence="1">
        <text>D-glucarate = 5-dehydro-4-deoxy-D-glucarate + H2O</text>
        <dbReference type="Rhea" id="RHEA:14573"/>
        <dbReference type="ChEBI" id="CHEBI:15377"/>
        <dbReference type="ChEBI" id="CHEBI:30612"/>
        <dbReference type="ChEBI" id="CHEBI:42819"/>
        <dbReference type="EC" id="4.2.1.40"/>
    </reaction>
</comment>
<dbReference type="Pfam" id="PF13378">
    <property type="entry name" value="MR_MLE_C"/>
    <property type="match status" value="1"/>
</dbReference>
<dbReference type="GO" id="GO:0008872">
    <property type="term" value="F:glucarate dehydratase activity"/>
    <property type="evidence" value="ECO:0007669"/>
    <property type="project" value="UniProtKB-EC"/>
</dbReference>
<dbReference type="GeneID" id="67179975"/>
<dbReference type="InterPro" id="IPR013342">
    <property type="entry name" value="Mandelate_racemase_C"/>
</dbReference>